<accession>A0A3Q8Q3X8</accession>
<evidence type="ECO:0000313" key="2">
    <source>
        <dbReference type="Proteomes" id="UP000269193"/>
    </source>
</evidence>
<protein>
    <submittedName>
        <fullName evidence="1">Uncharacterized protein</fullName>
    </submittedName>
</protein>
<evidence type="ECO:0000313" key="1">
    <source>
        <dbReference type="EMBL" id="AZI75850.1"/>
    </source>
</evidence>
<keyword evidence="2" id="KW-1185">Reference proteome</keyword>
<organism evidence="1 2">
    <name type="scientific">Sulfolobales Beppu filamentous virus 3</name>
    <dbReference type="NCBI Taxonomy" id="2493124"/>
    <lineage>
        <taxon>Viruses</taxon>
        <taxon>Adnaviria</taxon>
        <taxon>Zilligvirae</taxon>
        <taxon>Taleaviricota</taxon>
        <taxon>Tokiviricetes</taxon>
        <taxon>Ligamenvirales</taxon>
        <taxon>Lipothrixviridae</taxon>
        <taxon>Deltalipothrixvirus</taxon>
        <taxon>Deltalipothrixvirus beppuense</taxon>
        <taxon>Deltalipothrixvirus SBFV3</taxon>
    </lineage>
</organism>
<name>A0A3Q8Q3X8_9VIRU</name>
<sequence length="235" mass="27538">MSIYGERQGYRIITVKVSHDFFIDLLGYTAEKRISYTQLLRSALVYVKANNIDVEKLPDIEAPLYKVLSLKLREEELEEIDKLAGTMRRSEFIRKVLKKYHDDVILKQWKNVVQTTMQFDATVQVHIAITAKLYRVLTQSILPRSPFKTLSEMLSYFVFECVKRDIDVFEDSIVDNGVKLYDTHISIPYSLYEDVKKRAREKGKYYTEWIRRCYKYFAVNGDPKTGIQGVGYDNA</sequence>
<gene>
    <name evidence="1" type="ORF">SBFV3_gp15</name>
</gene>
<dbReference type="Proteomes" id="UP000269193">
    <property type="component" value="Segment"/>
</dbReference>
<proteinExistence type="predicted"/>
<reference evidence="1 2" key="1">
    <citation type="journal article" date="2018" name="Environ. Microbiol.">
        <title>New archaeal viruses discovered by metagenomic analysis of viral communities in enrichment cultures.</title>
        <authorList>
            <person name="Liu Y."/>
            <person name="Brandt D."/>
            <person name="Ishino S."/>
            <person name="Ishino Y."/>
            <person name="Koonin E.V."/>
            <person name="Kalinowski J."/>
            <person name="Krupovic M."/>
            <person name="Prangishvili D."/>
        </authorList>
    </citation>
    <scope>NUCLEOTIDE SEQUENCE [LARGE SCALE GENOMIC DNA]</scope>
</reference>
<dbReference type="EMBL" id="MK064564">
    <property type="protein sequence ID" value="AZI75850.1"/>
    <property type="molecule type" value="Genomic_DNA"/>
</dbReference>